<sequence length="392" mass="39764">MQLRNTAALLAGSLLLLTACSPSATPPAEAEKPHGYVEGAAELTEPQLTLATVDAAGELALLDLIEESVEPVGAIDGVTAVSTDGRFVFASGTAGVTVVDTGVWTVDHEDHSHYYRASPAVVGTLEGDGEAVVAGGGTVTAVTFEASGESVLLDSEALGEGEIVEVDRVEADLVVPFGAATLVASGGAVTVLDQSDTGIACADPRGTIATRVGVVIGCDDGAILATMAAETVGFEALPYPEAVAEAERATDFRGRPGRPTVAALAGASGFWLLDTRERTWALLPAESPLLLVAAADDTDGNVVALASDGRILTIDGATGSTRAATGPLLAATVADPALLAGVELTVDANRAYVNAPAEGVVYEIDYADGARVARTFETPNSPMFFAETGRLS</sequence>
<dbReference type="InterPro" id="IPR011044">
    <property type="entry name" value="Quino_amine_DH_bsu"/>
</dbReference>
<accession>A0A916SKC4</accession>
<name>A0A916SKC4_9MICO</name>
<organism evidence="2 3">
    <name type="scientific">Conyzicola nivalis</name>
    <dbReference type="NCBI Taxonomy" id="1477021"/>
    <lineage>
        <taxon>Bacteria</taxon>
        <taxon>Bacillati</taxon>
        <taxon>Actinomycetota</taxon>
        <taxon>Actinomycetes</taxon>
        <taxon>Micrococcales</taxon>
        <taxon>Microbacteriaceae</taxon>
        <taxon>Conyzicola</taxon>
    </lineage>
</organism>
<dbReference type="PROSITE" id="PS51257">
    <property type="entry name" value="PROKAR_LIPOPROTEIN"/>
    <property type="match status" value="1"/>
</dbReference>
<comment type="caution">
    <text evidence="2">The sequence shown here is derived from an EMBL/GenBank/DDBJ whole genome shotgun (WGS) entry which is preliminary data.</text>
</comment>
<reference evidence="2" key="2">
    <citation type="submission" date="2020-09" db="EMBL/GenBank/DDBJ databases">
        <authorList>
            <person name="Sun Q."/>
            <person name="Zhou Y."/>
        </authorList>
    </citation>
    <scope>NUCLEOTIDE SEQUENCE</scope>
    <source>
        <strain evidence="2">CGMCC 1.12813</strain>
    </source>
</reference>
<protein>
    <submittedName>
        <fullName evidence="2">Lipoprotein</fullName>
    </submittedName>
</protein>
<gene>
    <name evidence="2" type="ORF">GCM10010979_18630</name>
</gene>
<keyword evidence="3" id="KW-1185">Reference proteome</keyword>
<dbReference type="RefSeq" id="WP_188510351.1">
    <property type="nucleotide sequence ID" value="NZ_BMGB01000001.1"/>
</dbReference>
<keyword evidence="1" id="KW-0732">Signal</keyword>
<keyword evidence="2" id="KW-0449">Lipoprotein</keyword>
<dbReference type="AlphaFoldDB" id="A0A916SKC4"/>
<dbReference type="SUPFAM" id="SSF50969">
    <property type="entry name" value="YVTN repeat-like/Quinoprotein amine dehydrogenase"/>
    <property type="match status" value="1"/>
</dbReference>
<dbReference type="EMBL" id="BMGB01000001">
    <property type="protein sequence ID" value="GGB04186.1"/>
    <property type="molecule type" value="Genomic_DNA"/>
</dbReference>
<reference evidence="2" key="1">
    <citation type="journal article" date="2014" name="Int. J. Syst. Evol. Microbiol.">
        <title>Complete genome sequence of Corynebacterium casei LMG S-19264T (=DSM 44701T), isolated from a smear-ripened cheese.</title>
        <authorList>
            <consortium name="US DOE Joint Genome Institute (JGI-PGF)"/>
            <person name="Walter F."/>
            <person name="Albersmeier A."/>
            <person name="Kalinowski J."/>
            <person name="Ruckert C."/>
        </authorList>
    </citation>
    <scope>NUCLEOTIDE SEQUENCE</scope>
    <source>
        <strain evidence="2">CGMCC 1.12813</strain>
    </source>
</reference>
<feature type="chain" id="PRO_5038459446" evidence="1">
    <location>
        <begin position="25"/>
        <end position="392"/>
    </location>
</feature>
<evidence type="ECO:0000256" key="1">
    <source>
        <dbReference type="SAM" id="SignalP"/>
    </source>
</evidence>
<proteinExistence type="predicted"/>
<feature type="signal peptide" evidence="1">
    <location>
        <begin position="1"/>
        <end position="24"/>
    </location>
</feature>
<dbReference type="Proteomes" id="UP000606922">
    <property type="component" value="Unassembled WGS sequence"/>
</dbReference>
<evidence type="ECO:0000313" key="3">
    <source>
        <dbReference type="Proteomes" id="UP000606922"/>
    </source>
</evidence>
<evidence type="ECO:0000313" key="2">
    <source>
        <dbReference type="EMBL" id="GGB04186.1"/>
    </source>
</evidence>